<dbReference type="AlphaFoldDB" id="A0AA94ED45"/>
<proteinExistence type="predicted"/>
<dbReference type="SUPFAM" id="SSF53474">
    <property type="entry name" value="alpha/beta-Hydrolases"/>
    <property type="match status" value="1"/>
</dbReference>
<dbReference type="Proteomes" id="UP000286680">
    <property type="component" value="Unassembled WGS sequence"/>
</dbReference>
<evidence type="ECO:0000313" key="3">
    <source>
        <dbReference type="Proteomes" id="UP000286680"/>
    </source>
</evidence>
<protein>
    <submittedName>
        <fullName evidence="2">Lysophospholipase</fullName>
    </submittedName>
</protein>
<reference evidence="3" key="1">
    <citation type="journal article" date="2018" name="Front. Microbiol.">
        <title>Genome-Based Analysis Reveals the Taxonomy and Diversity of the Family Idiomarinaceae.</title>
        <authorList>
            <person name="Liu Y."/>
            <person name="Lai Q."/>
            <person name="Shao Z."/>
        </authorList>
    </citation>
    <scope>NUCLEOTIDE SEQUENCE [LARGE SCALE GENOMIC DNA]</scope>
    <source>
        <strain evidence="3">SN-14</strain>
    </source>
</reference>
<evidence type="ECO:0000259" key="1">
    <source>
        <dbReference type="Pfam" id="PF12146"/>
    </source>
</evidence>
<dbReference type="InterPro" id="IPR022742">
    <property type="entry name" value="Hydrolase_4"/>
</dbReference>
<dbReference type="Pfam" id="PF12146">
    <property type="entry name" value="Hydrolase_4"/>
    <property type="match status" value="1"/>
</dbReference>
<dbReference type="InterPro" id="IPR029058">
    <property type="entry name" value="AB_hydrolase_fold"/>
</dbReference>
<keyword evidence="3" id="KW-1185">Reference proteome</keyword>
<sequence length="348" mass="39272">MKAVLRLCYYCRTIDAFVTNLRQLVIINRPNDGNSDWLTFYRDTVKPFWQRVEHRSLNSFDNTELHWCFYKVSEQAPLIVISPGRIEATVKYQELVWELAQAGISCAVLDHRGQGESQRLSANPQQGHVHRFRDFVDDFGEFEAQLSAVFPRSQKRWLLAHSMGGAIATLYLKDHPGQFDELILSSPMFSINTAGVPVAVAKAIAAAGSWLNSTLMPNRPWYFFGMGDYAPLSFEKNDLTHSRNRYRVFREVYEQQPTVQLGGPTFNWLHQALMACEQTTASAMDTGCAVTLFQAGADTVVSAAGQNRFAEQNARVEKIVITGARHELLMEADAYRQPVVDKLLTITG</sequence>
<dbReference type="InterPro" id="IPR051044">
    <property type="entry name" value="MAG_DAG_Lipase"/>
</dbReference>
<feature type="domain" description="Serine aminopeptidase S33" evidence="1">
    <location>
        <begin position="77"/>
        <end position="333"/>
    </location>
</feature>
<comment type="caution">
    <text evidence="2">The sequence shown here is derived from an EMBL/GenBank/DDBJ whole genome shotgun (WGS) entry which is preliminary data.</text>
</comment>
<gene>
    <name evidence="2" type="ORF">CWE23_12005</name>
</gene>
<dbReference type="EMBL" id="PIPS01000004">
    <property type="protein sequence ID" value="RUO40322.1"/>
    <property type="molecule type" value="Genomic_DNA"/>
</dbReference>
<organism evidence="2 3">
    <name type="scientific">Idiomarina aquatica</name>
    <dbReference type="NCBI Taxonomy" id="1327752"/>
    <lineage>
        <taxon>Bacteria</taxon>
        <taxon>Pseudomonadati</taxon>
        <taxon>Pseudomonadota</taxon>
        <taxon>Gammaproteobacteria</taxon>
        <taxon>Alteromonadales</taxon>
        <taxon>Idiomarinaceae</taxon>
        <taxon>Idiomarina</taxon>
    </lineage>
</organism>
<dbReference type="PANTHER" id="PTHR11614">
    <property type="entry name" value="PHOSPHOLIPASE-RELATED"/>
    <property type="match status" value="1"/>
</dbReference>
<dbReference type="Gene3D" id="3.40.50.1820">
    <property type="entry name" value="alpha/beta hydrolase"/>
    <property type="match status" value="1"/>
</dbReference>
<accession>A0AA94ED45</accession>
<name>A0AA94ED45_9GAMM</name>
<evidence type="ECO:0000313" key="2">
    <source>
        <dbReference type="EMBL" id="RUO40322.1"/>
    </source>
</evidence>